<dbReference type="Gene3D" id="3.30.160.60">
    <property type="entry name" value="Classic Zinc Finger"/>
    <property type="match status" value="1"/>
</dbReference>
<dbReference type="AlphaFoldDB" id="A0AAE8ZUJ1"/>
<protein>
    <recommendedName>
        <fullName evidence="1">C2H2-type domain-containing protein</fullName>
    </recommendedName>
</protein>
<evidence type="ECO:0000259" key="1">
    <source>
        <dbReference type="SMART" id="SM00355"/>
    </source>
</evidence>
<dbReference type="EMBL" id="CP090896">
    <property type="protein sequence ID" value="ULT85077.1"/>
    <property type="molecule type" value="Genomic_DNA"/>
</dbReference>
<feature type="domain" description="C2H2-type" evidence="1">
    <location>
        <begin position="10"/>
        <end position="35"/>
    </location>
</feature>
<feature type="domain" description="C2H2-type" evidence="1">
    <location>
        <begin position="183"/>
        <end position="208"/>
    </location>
</feature>
<sequence length="251" mass="29071">MDNRIISQRIQCVECPPSGVEYSVEELEAHIASEHLFMNPYQCDKCIHAKFPTEFALVTHNEEKHQIQDFMVTYRYNPELNSKKIELSKMVDRCIDMQTYQAPLQNMDFGFGIFPQSYSTAPIQASMTYNTQKPDVSTTGPERVVRKKDLTKITCEQCQEAITKNRTNMMYHANTRHGKYILFLCKACNRTYTTIAKKDPMKHIQSKHPNPDGSTNYNLLVDNRDLYRSQLRSVMESCFPDCKKKSSLANL</sequence>
<dbReference type="InterPro" id="IPR013087">
    <property type="entry name" value="Znf_C2H2_type"/>
</dbReference>
<evidence type="ECO:0000313" key="3">
    <source>
        <dbReference type="Proteomes" id="UP000827892"/>
    </source>
</evidence>
<dbReference type="Pfam" id="PF24446">
    <property type="entry name" value="DUF7565"/>
    <property type="match status" value="1"/>
</dbReference>
<dbReference type="InterPro" id="IPR055987">
    <property type="entry name" value="DUF7565"/>
</dbReference>
<feature type="domain" description="C2H2-type" evidence="1">
    <location>
        <begin position="153"/>
        <end position="177"/>
    </location>
</feature>
<gene>
    <name evidence="2" type="ORF">L3Y34_013637</name>
</gene>
<dbReference type="Proteomes" id="UP000827892">
    <property type="component" value="Chromosome X"/>
</dbReference>
<proteinExistence type="predicted"/>
<organism evidence="2 3">
    <name type="scientific">Caenorhabditis briggsae</name>
    <dbReference type="NCBI Taxonomy" id="6238"/>
    <lineage>
        <taxon>Eukaryota</taxon>
        <taxon>Metazoa</taxon>
        <taxon>Ecdysozoa</taxon>
        <taxon>Nematoda</taxon>
        <taxon>Chromadorea</taxon>
        <taxon>Rhabditida</taxon>
        <taxon>Rhabditina</taxon>
        <taxon>Rhabditomorpha</taxon>
        <taxon>Rhabditoidea</taxon>
        <taxon>Rhabditidae</taxon>
        <taxon>Peloderinae</taxon>
        <taxon>Caenorhabditis</taxon>
    </lineage>
</organism>
<evidence type="ECO:0000313" key="2">
    <source>
        <dbReference type="EMBL" id="ULT85077.1"/>
    </source>
</evidence>
<dbReference type="SMART" id="SM00355">
    <property type="entry name" value="ZnF_C2H2"/>
    <property type="match status" value="4"/>
</dbReference>
<reference evidence="2 3" key="1">
    <citation type="submission" date="2022-05" db="EMBL/GenBank/DDBJ databases">
        <title>Chromosome-level reference genomes for two strains of Caenorhabditis briggsae: an improved platform for comparative genomics.</title>
        <authorList>
            <person name="Stevens L."/>
            <person name="Andersen E.C."/>
        </authorList>
    </citation>
    <scope>NUCLEOTIDE SEQUENCE [LARGE SCALE GENOMIC DNA]</scope>
    <source>
        <strain evidence="2">QX1410_ONT</strain>
        <tissue evidence="2">Whole-organism</tissue>
    </source>
</reference>
<accession>A0AAE8ZUJ1</accession>
<name>A0AAE8ZUJ1_CAEBR</name>
<feature type="domain" description="C2H2-type" evidence="1">
    <location>
        <begin position="41"/>
        <end position="65"/>
    </location>
</feature>